<protein>
    <submittedName>
        <fullName evidence="2">Uncharacterized protein</fullName>
    </submittedName>
</protein>
<organism evidence="2 3">
    <name type="scientific">Oscillatoria acuminata PCC 6304</name>
    <dbReference type="NCBI Taxonomy" id="56110"/>
    <lineage>
        <taxon>Bacteria</taxon>
        <taxon>Bacillati</taxon>
        <taxon>Cyanobacteriota</taxon>
        <taxon>Cyanophyceae</taxon>
        <taxon>Oscillatoriophycideae</taxon>
        <taxon>Oscillatoriales</taxon>
        <taxon>Oscillatoriaceae</taxon>
        <taxon>Oscillatoria</taxon>
    </lineage>
</organism>
<dbReference type="InParanoid" id="K9TKN4"/>
<keyword evidence="3" id="KW-1185">Reference proteome</keyword>
<name>K9TKN4_9CYAN</name>
<feature type="region of interest" description="Disordered" evidence="1">
    <location>
        <begin position="1"/>
        <end position="20"/>
    </location>
</feature>
<dbReference type="PATRIC" id="fig|56110.3.peg.3727"/>
<sequence length="229" mass="25891">MKAYNPLKRNPPNLTPVDVPRQAPVSDRMILERFLAEYRKTGRCESLPQLVEIARLAHQRQLMSPKQARALFNDLDEIASALPPLLMSLSAQVTTFGDKIRNEEIPSPEERFELLDSFKETVECLDSLTAIARNHPDPPEPGVEEGVASCYVDTVKRVNDVRYGLAYLSEHLRPQRLGHQLSSYPNPDLQLVPIADAIEELYKTAMVLVPRLRENIARKVPQLWGSLGM</sequence>
<proteinExistence type="predicted"/>
<evidence type="ECO:0000313" key="3">
    <source>
        <dbReference type="Proteomes" id="UP000010367"/>
    </source>
</evidence>
<dbReference type="eggNOG" id="ENOG5033RFR">
    <property type="taxonomic scope" value="Bacteria"/>
</dbReference>
<dbReference type="Proteomes" id="UP000010367">
    <property type="component" value="Chromosome"/>
</dbReference>
<dbReference type="KEGG" id="oac:Oscil6304_3124"/>
<reference evidence="2 3" key="1">
    <citation type="submission" date="2012-06" db="EMBL/GenBank/DDBJ databases">
        <title>Finished chromosome of genome of Oscillatoria acuminata PCC 6304.</title>
        <authorList>
            <consortium name="US DOE Joint Genome Institute"/>
            <person name="Gugger M."/>
            <person name="Coursin T."/>
            <person name="Rippka R."/>
            <person name="Tandeau De Marsac N."/>
            <person name="Huntemann M."/>
            <person name="Wei C.-L."/>
            <person name="Han J."/>
            <person name="Detter J.C."/>
            <person name="Han C."/>
            <person name="Tapia R."/>
            <person name="Davenport K."/>
            <person name="Daligault H."/>
            <person name="Erkkila T."/>
            <person name="Gu W."/>
            <person name="Munk A.C.C."/>
            <person name="Teshima H."/>
            <person name="Xu Y."/>
            <person name="Chain P."/>
            <person name="Chen A."/>
            <person name="Krypides N."/>
            <person name="Mavromatis K."/>
            <person name="Markowitz V."/>
            <person name="Szeto E."/>
            <person name="Ivanova N."/>
            <person name="Mikhailova N."/>
            <person name="Ovchinnikova G."/>
            <person name="Pagani I."/>
            <person name="Pati A."/>
            <person name="Goodwin L."/>
            <person name="Peters L."/>
            <person name="Pitluck S."/>
            <person name="Woyke T."/>
            <person name="Kerfeld C."/>
        </authorList>
    </citation>
    <scope>NUCLEOTIDE SEQUENCE [LARGE SCALE GENOMIC DNA]</scope>
    <source>
        <strain evidence="2 3">PCC 6304</strain>
    </source>
</reference>
<dbReference type="EMBL" id="CP003607">
    <property type="protein sequence ID" value="AFY82706.1"/>
    <property type="molecule type" value="Genomic_DNA"/>
</dbReference>
<dbReference type="AlphaFoldDB" id="K9TKN4"/>
<accession>K9TKN4</accession>
<dbReference type="RefSeq" id="WP_015149340.1">
    <property type="nucleotide sequence ID" value="NC_019693.1"/>
</dbReference>
<evidence type="ECO:0000256" key="1">
    <source>
        <dbReference type="SAM" id="MobiDB-lite"/>
    </source>
</evidence>
<dbReference type="HOGENOM" id="CLU_1173543_0_0_3"/>
<evidence type="ECO:0000313" key="2">
    <source>
        <dbReference type="EMBL" id="AFY82706.1"/>
    </source>
</evidence>
<gene>
    <name evidence="2" type="ORF">Oscil6304_3124</name>
</gene>
<dbReference type="STRING" id="56110.Oscil6304_3124"/>
<dbReference type="OrthoDB" id="461933at2"/>